<dbReference type="EMBL" id="CT573213">
    <property type="protein sequence ID" value="CAJ63912.1"/>
    <property type="molecule type" value="Genomic_DNA"/>
</dbReference>
<gene>
    <name evidence="1" type="ordered locus">FRAAL5279</name>
</gene>
<reference evidence="1 2" key="1">
    <citation type="journal article" date="2007" name="Genome Res.">
        <title>Genome characteristics of facultatively symbiotic Frankia sp. strains reflect host range and host plant biogeography.</title>
        <authorList>
            <person name="Normand P."/>
            <person name="Lapierre P."/>
            <person name="Tisa L.S."/>
            <person name="Gogarten J.P."/>
            <person name="Alloisio N."/>
            <person name="Bagnarol E."/>
            <person name="Bassi C.A."/>
            <person name="Berry A.M."/>
            <person name="Bickhart D.M."/>
            <person name="Choisne N."/>
            <person name="Couloux A."/>
            <person name="Cournoyer B."/>
            <person name="Cruveiller S."/>
            <person name="Daubin V."/>
            <person name="Demange N."/>
            <person name="Francino M.P."/>
            <person name="Goltsman E."/>
            <person name="Huang Y."/>
            <person name="Kopp O.R."/>
            <person name="Labarre L."/>
            <person name="Lapidus A."/>
            <person name="Lavire C."/>
            <person name="Marechal J."/>
            <person name="Martinez M."/>
            <person name="Mastronunzio J.E."/>
            <person name="Mullin B.C."/>
            <person name="Niemann J."/>
            <person name="Pujic P."/>
            <person name="Rawnsley T."/>
            <person name="Rouy Z."/>
            <person name="Schenowitz C."/>
            <person name="Sellstedt A."/>
            <person name="Tavares F."/>
            <person name="Tomkins J.P."/>
            <person name="Vallenet D."/>
            <person name="Valverde C."/>
            <person name="Wall L.G."/>
            <person name="Wang Y."/>
            <person name="Medigue C."/>
            <person name="Benson D.R."/>
        </authorList>
    </citation>
    <scope>NUCLEOTIDE SEQUENCE [LARGE SCALE GENOMIC DNA]</scope>
    <source>
        <strain evidence="2">DSM 45986 / CECT 9034 / ACN14a</strain>
    </source>
</reference>
<dbReference type="KEGG" id="fal:FRAAL5279"/>
<dbReference type="HOGENOM" id="CLU_059005_0_0_11"/>
<organism evidence="1 2">
    <name type="scientific">Frankia alni (strain DSM 45986 / CECT 9034 / ACN14a)</name>
    <dbReference type="NCBI Taxonomy" id="326424"/>
    <lineage>
        <taxon>Bacteria</taxon>
        <taxon>Bacillati</taxon>
        <taxon>Actinomycetota</taxon>
        <taxon>Actinomycetes</taxon>
        <taxon>Frankiales</taxon>
        <taxon>Frankiaceae</taxon>
        <taxon>Frankia</taxon>
    </lineage>
</organism>
<dbReference type="SUPFAM" id="SSF53474">
    <property type="entry name" value="alpha/beta-Hydrolases"/>
    <property type="match status" value="1"/>
</dbReference>
<accession>Q0RF39</accession>
<evidence type="ECO:0000313" key="1">
    <source>
        <dbReference type="EMBL" id="CAJ63912.1"/>
    </source>
</evidence>
<dbReference type="Proteomes" id="UP000000657">
    <property type="component" value="Chromosome"/>
</dbReference>
<name>Q0RF39_FRAAA</name>
<evidence type="ECO:0000313" key="2">
    <source>
        <dbReference type="Proteomes" id="UP000000657"/>
    </source>
</evidence>
<dbReference type="OrthoDB" id="2062670at2"/>
<keyword evidence="2" id="KW-1185">Reference proteome</keyword>
<protein>
    <recommendedName>
        <fullName evidence="3">AB hydrolase-1 domain-containing protein</fullName>
    </recommendedName>
</protein>
<sequence>MPLPNGVERELVEIPIPPSGRVDVFSGVARLSGAIWAAEVRPAGPRPSTAVLIVHPTANFLGHYALGTLAELGVAAVGLATRYVGNDANLNVENCLLDIGAAIGTLRGRGYERIVLVGNSGGGSIVPYYQAQAERPTVVAPPGGVGPDLTRADLPPADSIVLFMAHPSRARVSMEWLDPAIIDESVPFGRDPDLDAFDPRNTPPFSAEFIARYRAAQLARNRRITAWARAQLRLVTAAGHWPAGLDDLAFVVHGTSADLRFLDPAIDASDRTIGSTLWGRPEIADYLPAGLNRYTTLRSWINQWSIDDTNGDALRWLPGLSTPTLVVGGSADTGSPPVVLEQLHDAIGPAKKDYLLIDGATHYFEGRPDLLRAACDAIATW</sequence>
<dbReference type="AlphaFoldDB" id="Q0RF39"/>
<dbReference type="RefSeq" id="WP_011606370.1">
    <property type="nucleotide sequence ID" value="NC_008278.1"/>
</dbReference>
<evidence type="ECO:0008006" key="3">
    <source>
        <dbReference type="Google" id="ProtNLM"/>
    </source>
</evidence>
<proteinExistence type="predicted"/>
<dbReference type="STRING" id="326424.FRAAL5279"/>
<dbReference type="Gene3D" id="3.40.50.1820">
    <property type="entry name" value="alpha/beta hydrolase"/>
    <property type="match status" value="2"/>
</dbReference>
<dbReference type="InterPro" id="IPR029058">
    <property type="entry name" value="AB_hydrolase_fold"/>
</dbReference>
<dbReference type="eggNOG" id="COG1073">
    <property type="taxonomic scope" value="Bacteria"/>
</dbReference>